<keyword evidence="3" id="KW-1185">Reference proteome</keyword>
<organism evidence="2 3">
    <name type="scientific">Lupinus luteus</name>
    <name type="common">European yellow lupine</name>
    <dbReference type="NCBI Taxonomy" id="3873"/>
    <lineage>
        <taxon>Eukaryota</taxon>
        <taxon>Viridiplantae</taxon>
        <taxon>Streptophyta</taxon>
        <taxon>Embryophyta</taxon>
        <taxon>Tracheophyta</taxon>
        <taxon>Spermatophyta</taxon>
        <taxon>Magnoliopsida</taxon>
        <taxon>eudicotyledons</taxon>
        <taxon>Gunneridae</taxon>
        <taxon>Pentapetalae</taxon>
        <taxon>rosids</taxon>
        <taxon>fabids</taxon>
        <taxon>Fabales</taxon>
        <taxon>Fabaceae</taxon>
        <taxon>Papilionoideae</taxon>
        <taxon>50 kb inversion clade</taxon>
        <taxon>genistoids sensu lato</taxon>
        <taxon>core genistoids</taxon>
        <taxon>Genisteae</taxon>
        <taxon>Lupinus</taxon>
    </lineage>
</organism>
<proteinExistence type="predicted"/>
<sequence length="106" mass="12326">MVKRVDLVAYELSLLASSRIHLMFHVSLLNKFFGDPYTHFEALSEDANVSMEPITLSEALINSPLNHSHKKIEEERREASGEGEKFSSHMERMRENRRVERKIKAK</sequence>
<name>A0AAV1XT31_LUPLU</name>
<protein>
    <submittedName>
        <fullName evidence="2">Uncharacterized protein</fullName>
    </submittedName>
</protein>
<feature type="compositionally biased region" description="Basic and acidic residues" evidence="1">
    <location>
        <begin position="71"/>
        <end position="98"/>
    </location>
</feature>
<comment type="caution">
    <text evidence="2">The sequence shown here is derived from an EMBL/GenBank/DDBJ whole genome shotgun (WGS) entry which is preliminary data.</text>
</comment>
<reference evidence="2 3" key="1">
    <citation type="submission" date="2024-03" db="EMBL/GenBank/DDBJ databases">
        <authorList>
            <person name="Martinez-Hernandez J."/>
        </authorList>
    </citation>
    <scope>NUCLEOTIDE SEQUENCE [LARGE SCALE GENOMIC DNA]</scope>
</reference>
<accession>A0AAV1XT31</accession>
<evidence type="ECO:0000313" key="3">
    <source>
        <dbReference type="Proteomes" id="UP001497480"/>
    </source>
</evidence>
<dbReference type="AlphaFoldDB" id="A0AAV1XT31"/>
<evidence type="ECO:0000313" key="2">
    <source>
        <dbReference type="EMBL" id="CAL0324749.1"/>
    </source>
</evidence>
<dbReference type="EMBL" id="CAXHTB010000018">
    <property type="protein sequence ID" value="CAL0324749.1"/>
    <property type="molecule type" value="Genomic_DNA"/>
</dbReference>
<dbReference type="Proteomes" id="UP001497480">
    <property type="component" value="Unassembled WGS sequence"/>
</dbReference>
<gene>
    <name evidence="2" type="ORF">LLUT_LOCUS25809</name>
</gene>
<evidence type="ECO:0000256" key="1">
    <source>
        <dbReference type="SAM" id="MobiDB-lite"/>
    </source>
</evidence>
<feature type="region of interest" description="Disordered" evidence="1">
    <location>
        <begin position="67"/>
        <end position="106"/>
    </location>
</feature>